<comment type="caution">
    <text evidence="8">The sequence shown here is derived from an EMBL/GenBank/DDBJ whole genome shotgun (WGS) entry which is preliminary data.</text>
</comment>
<dbReference type="GO" id="GO:0005840">
    <property type="term" value="C:ribosome"/>
    <property type="evidence" value="ECO:0007669"/>
    <property type="project" value="UniProtKB-KW"/>
</dbReference>
<keyword evidence="4" id="KW-0496">Mitochondrion</keyword>
<keyword evidence="3" id="KW-0689">Ribosomal protein</keyword>
<keyword evidence="5" id="KW-0687">Ribonucleoprotein</keyword>
<comment type="similarity">
    <text evidence="2">Belongs to the mitochondrion-specific ribosomal protein mS33 family.</text>
</comment>
<reference evidence="9" key="1">
    <citation type="submission" date="2017-01" db="EMBL/GenBank/DDBJ databases">
        <title>Comparative genomics of anhydrobiosis in the tardigrade Hypsibius dujardini.</title>
        <authorList>
            <person name="Yoshida Y."/>
            <person name="Koutsovoulos G."/>
            <person name="Laetsch D."/>
            <person name="Stevens L."/>
            <person name="Kumar S."/>
            <person name="Horikawa D."/>
            <person name="Ishino K."/>
            <person name="Komine S."/>
            <person name="Tomita M."/>
            <person name="Blaxter M."/>
            <person name="Arakawa K."/>
        </authorList>
    </citation>
    <scope>NUCLEOTIDE SEQUENCE [LARGE SCALE GENOMIC DNA]</scope>
    <source>
        <strain evidence="9">Z151</strain>
    </source>
</reference>
<sequence length="114" mass="13506">MATPAASRYAQMMNRLSRRIFNEPLKPLDYRGKKSVKIFSEFPMDQRPRVTDYYPPLPQIWKLMRALRSHGLFRDEHLDFNEEMQRQRVLRGKVKPARKAPPPKEKPAEKANNV</sequence>
<evidence type="ECO:0000256" key="2">
    <source>
        <dbReference type="ARBA" id="ARBA00008970"/>
    </source>
</evidence>
<dbReference type="PANTHER" id="PTHR13362:SF2">
    <property type="entry name" value="SMALL RIBOSOMAL SUBUNIT PROTEIN MS33"/>
    <property type="match status" value="1"/>
</dbReference>
<feature type="compositionally biased region" description="Basic and acidic residues" evidence="7">
    <location>
        <begin position="102"/>
        <end position="114"/>
    </location>
</feature>
<evidence type="ECO:0000256" key="1">
    <source>
        <dbReference type="ARBA" id="ARBA00004173"/>
    </source>
</evidence>
<dbReference type="OrthoDB" id="5980584at2759"/>
<dbReference type="InterPro" id="IPR013219">
    <property type="entry name" value="Ribosomal_mS33"/>
</dbReference>
<organism evidence="8 9">
    <name type="scientific">Hypsibius exemplaris</name>
    <name type="common">Freshwater tardigrade</name>
    <dbReference type="NCBI Taxonomy" id="2072580"/>
    <lineage>
        <taxon>Eukaryota</taxon>
        <taxon>Metazoa</taxon>
        <taxon>Ecdysozoa</taxon>
        <taxon>Tardigrada</taxon>
        <taxon>Eutardigrada</taxon>
        <taxon>Parachela</taxon>
        <taxon>Hypsibioidea</taxon>
        <taxon>Hypsibiidae</taxon>
        <taxon>Hypsibius</taxon>
    </lineage>
</organism>
<dbReference type="Pfam" id="PF08293">
    <property type="entry name" value="MRP-S33"/>
    <property type="match status" value="1"/>
</dbReference>
<evidence type="ECO:0000313" key="8">
    <source>
        <dbReference type="EMBL" id="OWA53714.1"/>
    </source>
</evidence>
<comment type="subcellular location">
    <subcellularLocation>
        <location evidence="1">Mitochondrion</location>
    </subcellularLocation>
</comment>
<protein>
    <recommendedName>
        <fullName evidence="6">Small ribosomal subunit protein mS33</fullName>
    </recommendedName>
</protein>
<evidence type="ECO:0000256" key="6">
    <source>
        <dbReference type="ARBA" id="ARBA00035132"/>
    </source>
</evidence>
<keyword evidence="9" id="KW-1185">Reference proteome</keyword>
<feature type="region of interest" description="Disordered" evidence="7">
    <location>
        <begin position="84"/>
        <end position="114"/>
    </location>
</feature>
<dbReference type="EMBL" id="MTYJ01000340">
    <property type="protein sequence ID" value="OWA53714.1"/>
    <property type="molecule type" value="Genomic_DNA"/>
</dbReference>
<feature type="compositionally biased region" description="Basic residues" evidence="7">
    <location>
        <begin position="88"/>
        <end position="98"/>
    </location>
</feature>
<evidence type="ECO:0000313" key="9">
    <source>
        <dbReference type="Proteomes" id="UP000192578"/>
    </source>
</evidence>
<dbReference type="PANTHER" id="PTHR13362">
    <property type="entry name" value="MITOCHONDRIAL RIBOSOMAL PROTEIN S33"/>
    <property type="match status" value="1"/>
</dbReference>
<evidence type="ECO:0000256" key="7">
    <source>
        <dbReference type="SAM" id="MobiDB-lite"/>
    </source>
</evidence>
<evidence type="ECO:0000256" key="5">
    <source>
        <dbReference type="ARBA" id="ARBA00023274"/>
    </source>
</evidence>
<proteinExistence type="inferred from homology"/>
<evidence type="ECO:0000256" key="4">
    <source>
        <dbReference type="ARBA" id="ARBA00023128"/>
    </source>
</evidence>
<gene>
    <name evidence="8" type="ORF">BV898_18136</name>
</gene>
<dbReference type="Proteomes" id="UP000192578">
    <property type="component" value="Unassembled WGS sequence"/>
</dbReference>
<dbReference type="GO" id="GO:0005739">
    <property type="term" value="C:mitochondrion"/>
    <property type="evidence" value="ECO:0007669"/>
    <property type="project" value="UniProtKB-SubCell"/>
</dbReference>
<evidence type="ECO:0000256" key="3">
    <source>
        <dbReference type="ARBA" id="ARBA00022980"/>
    </source>
</evidence>
<dbReference type="GO" id="GO:1990904">
    <property type="term" value="C:ribonucleoprotein complex"/>
    <property type="evidence" value="ECO:0007669"/>
    <property type="project" value="UniProtKB-KW"/>
</dbReference>
<name>A0A9X6NIB0_HYPEX</name>
<accession>A0A9X6NIB0</accession>
<dbReference type="AlphaFoldDB" id="A0A9X6NIB0"/>